<feature type="chain" id="PRO_5026250612" evidence="1">
    <location>
        <begin position="19"/>
        <end position="202"/>
    </location>
</feature>
<dbReference type="PANTHER" id="PTHR41913:SF1">
    <property type="entry name" value="DUF1684 DOMAIN-CONTAINING PROTEIN"/>
    <property type="match status" value="1"/>
</dbReference>
<evidence type="ECO:0000256" key="1">
    <source>
        <dbReference type="SAM" id="SignalP"/>
    </source>
</evidence>
<accession>A0A6G6GPU0</accession>
<sequence length="202" mass="23047">MKTCLFLFLILSSISLCAQTQEDLIKEIEAHQGAENEKFSNLETTILGKKDLKAFKGLEFYAVDLKYRVEANFIRTPNEQPFLMKTSTTRLPEYVKYGEVHFEIDGKALQLNVYQSTTPSEDPEYVDYLFLPFTDLTSGDGSYGGGRFLDTYIPESTTMILDFNKAYNPYCAYSPNYSCPIPPKENDLMVRIEAGVKDYVKL</sequence>
<organism evidence="2 3">
    <name type="scientific">Rasiella rasia</name>
    <dbReference type="NCBI Taxonomy" id="2744027"/>
    <lineage>
        <taxon>Bacteria</taxon>
        <taxon>Pseudomonadati</taxon>
        <taxon>Bacteroidota</taxon>
        <taxon>Flavobacteriia</taxon>
        <taxon>Flavobacteriales</taxon>
        <taxon>Flavobacteriaceae</taxon>
        <taxon>Rasiella</taxon>
    </lineage>
</organism>
<evidence type="ECO:0000313" key="3">
    <source>
        <dbReference type="Proteomes" id="UP000505306"/>
    </source>
</evidence>
<reference evidence="2 3" key="1">
    <citation type="submission" date="2020-02" db="EMBL/GenBank/DDBJ databases">
        <title>Complete genome sequence of Flavobacteriaceae bacterium.</title>
        <authorList>
            <person name="Kim S.-J."/>
            <person name="Kim Y.-S."/>
            <person name="Kim K.-H."/>
        </authorList>
    </citation>
    <scope>NUCLEOTIDE SEQUENCE [LARGE SCALE GENOMIC DNA]</scope>
    <source>
        <strain evidence="2 3">RR4-40</strain>
    </source>
</reference>
<protein>
    <submittedName>
        <fullName evidence="2">DUF1684 domain-containing protein</fullName>
    </submittedName>
</protein>
<evidence type="ECO:0000313" key="2">
    <source>
        <dbReference type="EMBL" id="QIE60557.1"/>
    </source>
</evidence>
<dbReference type="PANTHER" id="PTHR41913">
    <property type="entry name" value="DUF1684 DOMAIN-CONTAINING PROTEIN"/>
    <property type="match status" value="1"/>
</dbReference>
<dbReference type="RefSeq" id="WP_164680569.1">
    <property type="nucleotide sequence ID" value="NZ_CP049057.1"/>
</dbReference>
<feature type="signal peptide" evidence="1">
    <location>
        <begin position="1"/>
        <end position="18"/>
    </location>
</feature>
<dbReference type="KEGG" id="mgel:G5B37_13575"/>
<dbReference type="InterPro" id="IPR012467">
    <property type="entry name" value="DUF1684"/>
</dbReference>
<dbReference type="Pfam" id="PF07920">
    <property type="entry name" value="DUF1684"/>
    <property type="match status" value="1"/>
</dbReference>
<keyword evidence="3" id="KW-1185">Reference proteome</keyword>
<gene>
    <name evidence="2" type="ORF">G5B37_13575</name>
</gene>
<dbReference type="EMBL" id="CP049057">
    <property type="protein sequence ID" value="QIE60557.1"/>
    <property type="molecule type" value="Genomic_DNA"/>
</dbReference>
<keyword evidence="1" id="KW-0732">Signal</keyword>
<dbReference type="AlphaFoldDB" id="A0A6G6GPU0"/>
<proteinExistence type="predicted"/>
<dbReference type="Proteomes" id="UP000505306">
    <property type="component" value="Chromosome"/>
</dbReference>
<name>A0A6G6GPU0_9FLAO</name>